<reference evidence="2" key="1">
    <citation type="journal article" date="2022" name="Mol. Ecol. Resour.">
        <title>The genomes of chicory, endive, great burdock and yacon provide insights into Asteraceae palaeo-polyploidization history and plant inulin production.</title>
        <authorList>
            <person name="Fan W."/>
            <person name="Wang S."/>
            <person name="Wang H."/>
            <person name="Wang A."/>
            <person name="Jiang F."/>
            <person name="Liu H."/>
            <person name="Zhao H."/>
            <person name="Xu D."/>
            <person name="Zhang Y."/>
        </authorList>
    </citation>
    <scope>NUCLEOTIDE SEQUENCE [LARGE SCALE GENOMIC DNA]</scope>
    <source>
        <strain evidence="2">cv. Yunnan</strain>
    </source>
</reference>
<dbReference type="EMBL" id="CM042018">
    <property type="protein sequence ID" value="KAI3828477.1"/>
    <property type="molecule type" value="Genomic_DNA"/>
</dbReference>
<name>A0ACB9K881_9ASTR</name>
<organism evidence="1 2">
    <name type="scientific">Smallanthus sonchifolius</name>
    <dbReference type="NCBI Taxonomy" id="185202"/>
    <lineage>
        <taxon>Eukaryota</taxon>
        <taxon>Viridiplantae</taxon>
        <taxon>Streptophyta</taxon>
        <taxon>Embryophyta</taxon>
        <taxon>Tracheophyta</taxon>
        <taxon>Spermatophyta</taxon>
        <taxon>Magnoliopsida</taxon>
        <taxon>eudicotyledons</taxon>
        <taxon>Gunneridae</taxon>
        <taxon>Pentapetalae</taxon>
        <taxon>asterids</taxon>
        <taxon>campanulids</taxon>
        <taxon>Asterales</taxon>
        <taxon>Asteraceae</taxon>
        <taxon>Asteroideae</taxon>
        <taxon>Heliantheae alliance</taxon>
        <taxon>Millerieae</taxon>
        <taxon>Smallanthus</taxon>
    </lineage>
</organism>
<reference evidence="1 2" key="2">
    <citation type="journal article" date="2022" name="Mol. Ecol. Resour.">
        <title>The genomes of chicory, endive, great burdock and yacon provide insights into Asteraceae paleo-polyploidization history and plant inulin production.</title>
        <authorList>
            <person name="Fan W."/>
            <person name="Wang S."/>
            <person name="Wang H."/>
            <person name="Wang A."/>
            <person name="Jiang F."/>
            <person name="Liu H."/>
            <person name="Zhao H."/>
            <person name="Xu D."/>
            <person name="Zhang Y."/>
        </authorList>
    </citation>
    <scope>NUCLEOTIDE SEQUENCE [LARGE SCALE GENOMIC DNA]</scope>
    <source>
        <strain evidence="2">cv. Yunnan</strain>
        <tissue evidence="1">Leaves</tissue>
    </source>
</reference>
<keyword evidence="2" id="KW-1185">Reference proteome</keyword>
<dbReference type="Proteomes" id="UP001056120">
    <property type="component" value="Linkage Group LG01"/>
</dbReference>
<protein>
    <submittedName>
        <fullName evidence="1">Uncharacterized protein</fullName>
    </submittedName>
</protein>
<accession>A0ACB9K881</accession>
<evidence type="ECO:0000313" key="2">
    <source>
        <dbReference type="Proteomes" id="UP001056120"/>
    </source>
</evidence>
<gene>
    <name evidence="1" type="ORF">L1987_02578</name>
</gene>
<evidence type="ECO:0000313" key="1">
    <source>
        <dbReference type="EMBL" id="KAI3828477.1"/>
    </source>
</evidence>
<sequence>MDIMYDCYEDMATGSEIRSVVLAGRQIYEKEDLSAIPVGKIDQSRMWKVCERVRAVRLASDLGMLYSFTAGVYVALMMAQIDVLRKNEIINESLIESMDSFNPFIHAWGVSFMVDNCSTTTRYREEFAAAATRDE</sequence>
<comment type="caution">
    <text evidence="1">The sequence shown here is derived from an EMBL/GenBank/DDBJ whole genome shotgun (WGS) entry which is preliminary data.</text>
</comment>
<proteinExistence type="predicted"/>